<keyword evidence="1" id="KW-0812">Transmembrane</keyword>
<accession>A0A0M3IUG7</accession>
<keyword evidence="2" id="KW-1185">Reference proteome</keyword>
<dbReference type="AlphaFoldDB" id="A0A0M3IUG7"/>
<keyword evidence="1" id="KW-1133">Transmembrane helix</keyword>
<proteinExistence type="predicted"/>
<evidence type="ECO:0000256" key="1">
    <source>
        <dbReference type="SAM" id="Phobius"/>
    </source>
</evidence>
<evidence type="ECO:0000313" key="2">
    <source>
        <dbReference type="Proteomes" id="UP000036681"/>
    </source>
</evidence>
<organism evidence="2 3">
    <name type="scientific">Ascaris lumbricoides</name>
    <name type="common">Giant roundworm</name>
    <dbReference type="NCBI Taxonomy" id="6252"/>
    <lineage>
        <taxon>Eukaryota</taxon>
        <taxon>Metazoa</taxon>
        <taxon>Ecdysozoa</taxon>
        <taxon>Nematoda</taxon>
        <taxon>Chromadorea</taxon>
        <taxon>Rhabditida</taxon>
        <taxon>Spirurina</taxon>
        <taxon>Ascaridomorpha</taxon>
        <taxon>Ascaridoidea</taxon>
        <taxon>Ascarididae</taxon>
        <taxon>Ascaris</taxon>
    </lineage>
</organism>
<feature type="transmembrane region" description="Helical" evidence="1">
    <location>
        <begin position="39"/>
        <end position="59"/>
    </location>
</feature>
<feature type="transmembrane region" description="Helical" evidence="1">
    <location>
        <begin position="12"/>
        <end position="33"/>
    </location>
</feature>
<protein>
    <submittedName>
        <fullName evidence="3">Uncharacterized protein</fullName>
    </submittedName>
</protein>
<dbReference type="WBParaSite" id="ALUE_0002239501-mRNA-1">
    <property type="protein sequence ID" value="ALUE_0002239501-mRNA-1"/>
    <property type="gene ID" value="ALUE_0002239501"/>
</dbReference>
<keyword evidence="1" id="KW-0472">Membrane</keyword>
<name>A0A0M3IUG7_ASCLU</name>
<reference evidence="3" key="1">
    <citation type="submission" date="2017-02" db="UniProtKB">
        <authorList>
            <consortium name="WormBaseParasite"/>
        </authorList>
    </citation>
    <scope>IDENTIFICATION</scope>
</reference>
<evidence type="ECO:0000313" key="3">
    <source>
        <dbReference type="WBParaSite" id="ALUE_0002239501-mRNA-1"/>
    </source>
</evidence>
<sequence>MQSSDVEFVRPTAMVTRAFGNGFCATIFFLIFLYFLARFVYILLFFFYSITFFLAVEDLRGNRMRKNRKFTE</sequence>
<dbReference type="Proteomes" id="UP000036681">
    <property type="component" value="Unplaced"/>
</dbReference>